<feature type="transmembrane region" description="Helical" evidence="8">
    <location>
        <begin position="348"/>
        <end position="368"/>
    </location>
</feature>
<protein>
    <submittedName>
        <fullName evidence="10">Amino acid ABC transporter permease</fullName>
    </submittedName>
</protein>
<dbReference type="RefSeq" id="WP_152367154.1">
    <property type="nucleotide sequence ID" value="NZ_BSFH01000098.1"/>
</dbReference>
<feature type="transmembrane region" description="Helical" evidence="8">
    <location>
        <begin position="115"/>
        <end position="135"/>
    </location>
</feature>
<evidence type="ECO:0000256" key="4">
    <source>
        <dbReference type="ARBA" id="ARBA00022475"/>
    </source>
</evidence>
<evidence type="ECO:0000256" key="8">
    <source>
        <dbReference type="RuleBase" id="RU363032"/>
    </source>
</evidence>
<dbReference type="PANTHER" id="PTHR30614">
    <property type="entry name" value="MEMBRANE COMPONENT OF AMINO ACID ABC TRANSPORTER"/>
    <property type="match status" value="1"/>
</dbReference>
<dbReference type="GO" id="GO:0043190">
    <property type="term" value="C:ATP-binding cassette (ABC) transporter complex"/>
    <property type="evidence" value="ECO:0007669"/>
    <property type="project" value="InterPro"/>
</dbReference>
<reference evidence="10" key="2">
    <citation type="submission" date="2023-01" db="EMBL/GenBank/DDBJ databases">
        <authorList>
            <person name="Sun Q."/>
            <person name="Evtushenko L."/>
        </authorList>
    </citation>
    <scope>NUCLEOTIDE SEQUENCE</scope>
    <source>
        <strain evidence="10">VKM B-2222</strain>
    </source>
</reference>
<evidence type="ECO:0000313" key="11">
    <source>
        <dbReference type="Proteomes" id="UP001143349"/>
    </source>
</evidence>
<reference evidence="10" key="1">
    <citation type="journal article" date="2014" name="Int. J. Syst. Evol. Microbiol.">
        <title>Complete genome sequence of Corynebacterium casei LMG S-19264T (=DSM 44701T), isolated from a smear-ripened cheese.</title>
        <authorList>
            <consortium name="US DOE Joint Genome Institute (JGI-PGF)"/>
            <person name="Walter F."/>
            <person name="Albersmeier A."/>
            <person name="Kalinowski J."/>
            <person name="Ruckert C."/>
        </authorList>
    </citation>
    <scope>NUCLEOTIDE SEQUENCE</scope>
    <source>
        <strain evidence="10">VKM B-2222</strain>
    </source>
</reference>
<dbReference type="InterPro" id="IPR010065">
    <property type="entry name" value="AA_ABC_transptr_permease_3TM"/>
</dbReference>
<evidence type="ECO:0000256" key="2">
    <source>
        <dbReference type="ARBA" id="ARBA00010072"/>
    </source>
</evidence>
<dbReference type="Proteomes" id="UP001143349">
    <property type="component" value="Unassembled WGS sequence"/>
</dbReference>
<dbReference type="PANTHER" id="PTHR30614:SF41">
    <property type="entry name" value="INNER MEMBRANE AMINO-ACID ABC TRANSPORTER PERMEASE PROTEIN YHDY"/>
    <property type="match status" value="1"/>
</dbReference>
<feature type="transmembrane region" description="Helical" evidence="8">
    <location>
        <begin position="312"/>
        <end position="336"/>
    </location>
</feature>
<evidence type="ECO:0000256" key="5">
    <source>
        <dbReference type="ARBA" id="ARBA00022692"/>
    </source>
</evidence>
<comment type="similarity">
    <text evidence="2">Belongs to the binding-protein-dependent transport system permease family. HisMQ subfamily.</text>
</comment>
<evidence type="ECO:0000256" key="6">
    <source>
        <dbReference type="ARBA" id="ARBA00022989"/>
    </source>
</evidence>
<dbReference type="NCBIfam" id="TIGR01726">
    <property type="entry name" value="HEQRo_perm_3TM"/>
    <property type="match status" value="1"/>
</dbReference>
<feature type="transmembrane region" description="Helical" evidence="8">
    <location>
        <begin position="147"/>
        <end position="180"/>
    </location>
</feature>
<dbReference type="GO" id="GO:0006865">
    <property type="term" value="P:amino acid transport"/>
    <property type="evidence" value="ECO:0007669"/>
    <property type="project" value="TreeGrafter"/>
</dbReference>
<comment type="caution">
    <text evidence="10">The sequence shown here is derived from an EMBL/GenBank/DDBJ whole genome shotgun (WGS) entry which is preliminary data.</text>
</comment>
<keyword evidence="3 8" id="KW-0813">Transport</keyword>
<evidence type="ECO:0000256" key="7">
    <source>
        <dbReference type="ARBA" id="ARBA00023136"/>
    </source>
</evidence>
<comment type="subcellular location">
    <subcellularLocation>
        <location evidence="1">Cell inner membrane</location>
        <topology evidence="1">Multi-pass membrane protein</topology>
    </subcellularLocation>
    <subcellularLocation>
        <location evidence="8">Cell membrane</location>
        <topology evidence="8">Multi-pass membrane protein</topology>
    </subcellularLocation>
</comment>
<keyword evidence="4" id="KW-1003">Cell membrane</keyword>
<dbReference type="Gene3D" id="1.10.3720.10">
    <property type="entry name" value="MetI-like"/>
    <property type="match status" value="1"/>
</dbReference>
<evidence type="ECO:0000259" key="9">
    <source>
        <dbReference type="PROSITE" id="PS50928"/>
    </source>
</evidence>
<name>A0AAD3RUV5_9RHOB</name>
<feature type="transmembrane region" description="Helical" evidence="8">
    <location>
        <begin position="450"/>
        <end position="471"/>
    </location>
</feature>
<dbReference type="Pfam" id="PF00528">
    <property type="entry name" value="BPD_transp_1"/>
    <property type="match status" value="1"/>
</dbReference>
<evidence type="ECO:0000256" key="1">
    <source>
        <dbReference type="ARBA" id="ARBA00004429"/>
    </source>
</evidence>
<evidence type="ECO:0000313" key="10">
    <source>
        <dbReference type="EMBL" id="GLK66043.1"/>
    </source>
</evidence>
<evidence type="ECO:0000256" key="3">
    <source>
        <dbReference type="ARBA" id="ARBA00022448"/>
    </source>
</evidence>
<feature type="transmembrane region" description="Helical" evidence="8">
    <location>
        <begin position="44"/>
        <end position="66"/>
    </location>
</feature>
<dbReference type="GO" id="GO:0022857">
    <property type="term" value="F:transmembrane transporter activity"/>
    <property type="evidence" value="ECO:0007669"/>
    <property type="project" value="InterPro"/>
</dbReference>
<feature type="transmembrane region" description="Helical" evidence="8">
    <location>
        <begin position="274"/>
        <end position="300"/>
    </location>
</feature>
<dbReference type="AlphaFoldDB" id="A0AAD3RUV5"/>
<gene>
    <name evidence="10" type="primary">bztC</name>
    <name evidence="10" type="ORF">GCM10017635_35200</name>
</gene>
<feature type="transmembrane region" description="Helical" evidence="8">
    <location>
        <begin position="405"/>
        <end position="430"/>
    </location>
</feature>
<dbReference type="PROSITE" id="PS50928">
    <property type="entry name" value="ABC_TM1"/>
    <property type="match status" value="1"/>
</dbReference>
<proteinExistence type="inferred from homology"/>
<keyword evidence="7 8" id="KW-0472">Membrane</keyword>
<dbReference type="EMBL" id="BSFH01000098">
    <property type="protein sequence ID" value="GLK66043.1"/>
    <property type="molecule type" value="Genomic_DNA"/>
</dbReference>
<keyword evidence="6 8" id="KW-1133">Transmembrane helix</keyword>
<feature type="transmembrane region" description="Helical" evidence="8">
    <location>
        <begin position="231"/>
        <end position="254"/>
    </location>
</feature>
<sequence length="484" mass="52923">MSDTHAETVAYVRETMLPPEPPPLAETGAIKWLRENLFSGPLNIVLTLIGLGIVWLVASIVGPWLVHGVWNANSMAECRQIIAETWGQGTDGACFAIIKHRWNQFLFGFYPQTLYWRPVLAFGLLFLALAPVLFADSERARRIVLGLAVVLTLLVASLLGAGGAVLLAAALVMLGWSALIETRPGWSLLATLVYPFIAVWLLWGGSLWGEIAALAGFVIGFIVWRLLVVRFGLLAFALGVVAAVAWWLVAAGPLTSSLAGVLPLRLQPVSSDQFGGFVLSITIGVAGIALSLPAGIILALARRSDLPVIKMLAVMFIEFIRGVPLITLLFVASLLLNYFLPPGTNFDIILRVIIMVTLFASAYMAEVIRGGLAALPKGQYEAADALGLDYWKAQRLIILPQALKISIPGIVSTFIGMFKDTTLVVFVGLFDPLKAMADTIRASFEWKGAYWEPYIFVGAIFFILCFGMSRYSMYLERRLKRDHR</sequence>
<dbReference type="InterPro" id="IPR035906">
    <property type="entry name" value="MetI-like_sf"/>
</dbReference>
<dbReference type="CDD" id="cd06261">
    <property type="entry name" value="TM_PBP2"/>
    <property type="match status" value="1"/>
</dbReference>
<dbReference type="InterPro" id="IPR000515">
    <property type="entry name" value="MetI-like"/>
</dbReference>
<feature type="transmembrane region" description="Helical" evidence="8">
    <location>
        <begin position="200"/>
        <end position="224"/>
    </location>
</feature>
<dbReference type="InterPro" id="IPR043429">
    <property type="entry name" value="ArtM/GltK/GlnP/TcyL/YhdX-like"/>
</dbReference>
<feature type="domain" description="ABC transmembrane type-1" evidence="9">
    <location>
        <begin position="277"/>
        <end position="472"/>
    </location>
</feature>
<accession>A0AAD3RUV5</accession>
<keyword evidence="11" id="KW-1185">Reference proteome</keyword>
<organism evidence="10 11">
    <name type="scientific">Paracoccus kondratievae</name>
    <dbReference type="NCBI Taxonomy" id="135740"/>
    <lineage>
        <taxon>Bacteria</taxon>
        <taxon>Pseudomonadati</taxon>
        <taxon>Pseudomonadota</taxon>
        <taxon>Alphaproteobacteria</taxon>
        <taxon>Rhodobacterales</taxon>
        <taxon>Paracoccaceae</taxon>
        <taxon>Paracoccus</taxon>
    </lineage>
</organism>
<keyword evidence="5 8" id="KW-0812">Transmembrane</keyword>
<dbReference type="SUPFAM" id="SSF161098">
    <property type="entry name" value="MetI-like"/>
    <property type="match status" value="1"/>
</dbReference>